<dbReference type="InterPro" id="IPR029480">
    <property type="entry name" value="Transpos_assoc"/>
</dbReference>
<dbReference type="EMBL" id="JBEDUW010000002">
    <property type="protein sequence ID" value="KAK9944010.1"/>
    <property type="molecule type" value="Genomic_DNA"/>
</dbReference>
<proteinExistence type="predicted"/>
<dbReference type="Proteomes" id="UP001457282">
    <property type="component" value="Unassembled WGS sequence"/>
</dbReference>
<feature type="domain" description="Transposase-associated" evidence="1">
    <location>
        <begin position="3"/>
        <end position="65"/>
    </location>
</feature>
<dbReference type="Pfam" id="PF13963">
    <property type="entry name" value="Transpos_assoc"/>
    <property type="match status" value="1"/>
</dbReference>
<gene>
    <name evidence="2" type="ORF">M0R45_009595</name>
</gene>
<protein>
    <recommendedName>
        <fullName evidence="1">Transposase-associated domain-containing protein</fullName>
    </recommendedName>
</protein>
<evidence type="ECO:0000313" key="2">
    <source>
        <dbReference type="EMBL" id="KAK9944010.1"/>
    </source>
</evidence>
<sequence>MNRLWIDCERRSEEYKNGVKSFIDVVKHNLNEENKTVCPCSSCGYTKLQTIDIVHIHLLQHGLSVIFETCFRLGTETMPSPVHEPVIEPNNDIFDMMDDMLNRHDSTDQQIGGGEDIVEGDDISRVQRVNGDDYDKLLLEAQRELFPGCTEYTVLSYVVELLHCKVDNLWTNNGDVDD</sequence>
<reference evidence="2 3" key="1">
    <citation type="journal article" date="2023" name="G3 (Bethesda)">
        <title>A chromosome-length genome assembly and annotation of blackberry (Rubus argutus, cv. 'Hillquist').</title>
        <authorList>
            <person name="Bruna T."/>
            <person name="Aryal R."/>
            <person name="Dudchenko O."/>
            <person name="Sargent D.J."/>
            <person name="Mead D."/>
            <person name="Buti M."/>
            <person name="Cavallini A."/>
            <person name="Hytonen T."/>
            <person name="Andres J."/>
            <person name="Pham M."/>
            <person name="Weisz D."/>
            <person name="Mascagni F."/>
            <person name="Usai G."/>
            <person name="Natali L."/>
            <person name="Bassil N."/>
            <person name="Fernandez G.E."/>
            <person name="Lomsadze A."/>
            <person name="Armour M."/>
            <person name="Olukolu B."/>
            <person name="Poorten T."/>
            <person name="Britton C."/>
            <person name="Davik J."/>
            <person name="Ashrafi H."/>
            <person name="Aiden E.L."/>
            <person name="Borodovsky M."/>
            <person name="Worthington M."/>
        </authorList>
    </citation>
    <scope>NUCLEOTIDE SEQUENCE [LARGE SCALE GENOMIC DNA]</scope>
    <source>
        <strain evidence="2">PI 553951</strain>
    </source>
</reference>
<dbReference type="AlphaFoldDB" id="A0AAW1Y7H8"/>
<organism evidence="2 3">
    <name type="scientific">Rubus argutus</name>
    <name type="common">Southern blackberry</name>
    <dbReference type="NCBI Taxonomy" id="59490"/>
    <lineage>
        <taxon>Eukaryota</taxon>
        <taxon>Viridiplantae</taxon>
        <taxon>Streptophyta</taxon>
        <taxon>Embryophyta</taxon>
        <taxon>Tracheophyta</taxon>
        <taxon>Spermatophyta</taxon>
        <taxon>Magnoliopsida</taxon>
        <taxon>eudicotyledons</taxon>
        <taxon>Gunneridae</taxon>
        <taxon>Pentapetalae</taxon>
        <taxon>rosids</taxon>
        <taxon>fabids</taxon>
        <taxon>Rosales</taxon>
        <taxon>Rosaceae</taxon>
        <taxon>Rosoideae</taxon>
        <taxon>Rosoideae incertae sedis</taxon>
        <taxon>Rubus</taxon>
    </lineage>
</organism>
<name>A0AAW1Y7H8_RUBAR</name>
<evidence type="ECO:0000313" key="3">
    <source>
        <dbReference type="Proteomes" id="UP001457282"/>
    </source>
</evidence>
<keyword evidence="3" id="KW-1185">Reference proteome</keyword>
<comment type="caution">
    <text evidence="2">The sequence shown here is derived from an EMBL/GenBank/DDBJ whole genome shotgun (WGS) entry which is preliminary data.</text>
</comment>
<evidence type="ECO:0000259" key="1">
    <source>
        <dbReference type="Pfam" id="PF13963"/>
    </source>
</evidence>
<accession>A0AAW1Y7H8</accession>